<accession>A0A9D4JLJ1</accession>
<evidence type="ECO:0000313" key="3">
    <source>
        <dbReference type="Proteomes" id="UP000828390"/>
    </source>
</evidence>
<sequence>MVEDMPNKLCLSTDRFQVSISTSKVNISLISGILYNCGTMYGIVLSAMMEQYFRFPESRHELKIIAYGFHE</sequence>
<dbReference type="EMBL" id="JAIWYP010000006">
    <property type="protein sequence ID" value="KAH3811792.1"/>
    <property type="molecule type" value="Genomic_DNA"/>
</dbReference>
<keyword evidence="3" id="KW-1185">Reference proteome</keyword>
<dbReference type="AlphaFoldDB" id="A0A9D4JLJ1"/>
<feature type="transmembrane region" description="Helical" evidence="1">
    <location>
        <begin position="27"/>
        <end position="49"/>
    </location>
</feature>
<comment type="caution">
    <text evidence="2">The sequence shown here is derived from an EMBL/GenBank/DDBJ whole genome shotgun (WGS) entry which is preliminary data.</text>
</comment>
<evidence type="ECO:0000256" key="1">
    <source>
        <dbReference type="SAM" id="Phobius"/>
    </source>
</evidence>
<reference evidence="2" key="1">
    <citation type="journal article" date="2019" name="bioRxiv">
        <title>The Genome of the Zebra Mussel, Dreissena polymorpha: A Resource for Invasive Species Research.</title>
        <authorList>
            <person name="McCartney M.A."/>
            <person name="Auch B."/>
            <person name="Kono T."/>
            <person name="Mallez S."/>
            <person name="Zhang Y."/>
            <person name="Obille A."/>
            <person name="Becker A."/>
            <person name="Abrahante J.E."/>
            <person name="Garbe J."/>
            <person name="Badalamenti J.P."/>
            <person name="Herman A."/>
            <person name="Mangelson H."/>
            <person name="Liachko I."/>
            <person name="Sullivan S."/>
            <person name="Sone E.D."/>
            <person name="Koren S."/>
            <person name="Silverstein K.A.T."/>
            <person name="Beckman K.B."/>
            <person name="Gohl D.M."/>
        </authorList>
    </citation>
    <scope>NUCLEOTIDE SEQUENCE</scope>
    <source>
        <strain evidence="2">Duluth1</strain>
        <tissue evidence="2">Whole animal</tissue>
    </source>
</reference>
<protein>
    <submittedName>
        <fullName evidence="2">Uncharacterized protein</fullName>
    </submittedName>
</protein>
<gene>
    <name evidence="2" type="ORF">DPMN_140207</name>
</gene>
<keyword evidence="1" id="KW-0472">Membrane</keyword>
<name>A0A9D4JLJ1_DREPO</name>
<reference evidence="2" key="2">
    <citation type="submission" date="2020-11" db="EMBL/GenBank/DDBJ databases">
        <authorList>
            <person name="McCartney M.A."/>
            <person name="Auch B."/>
            <person name="Kono T."/>
            <person name="Mallez S."/>
            <person name="Becker A."/>
            <person name="Gohl D.M."/>
            <person name="Silverstein K.A.T."/>
            <person name="Koren S."/>
            <person name="Bechman K.B."/>
            <person name="Herman A."/>
            <person name="Abrahante J.E."/>
            <person name="Garbe J."/>
        </authorList>
    </citation>
    <scope>NUCLEOTIDE SEQUENCE</scope>
    <source>
        <strain evidence="2">Duluth1</strain>
        <tissue evidence="2">Whole animal</tissue>
    </source>
</reference>
<keyword evidence="1" id="KW-0812">Transmembrane</keyword>
<evidence type="ECO:0000313" key="2">
    <source>
        <dbReference type="EMBL" id="KAH3811792.1"/>
    </source>
</evidence>
<organism evidence="2 3">
    <name type="scientific">Dreissena polymorpha</name>
    <name type="common">Zebra mussel</name>
    <name type="synonym">Mytilus polymorpha</name>
    <dbReference type="NCBI Taxonomy" id="45954"/>
    <lineage>
        <taxon>Eukaryota</taxon>
        <taxon>Metazoa</taxon>
        <taxon>Spiralia</taxon>
        <taxon>Lophotrochozoa</taxon>
        <taxon>Mollusca</taxon>
        <taxon>Bivalvia</taxon>
        <taxon>Autobranchia</taxon>
        <taxon>Heteroconchia</taxon>
        <taxon>Euheterodonta</taxon>
        <taxon>Imparidentia</taxon>
        <taxon>Neoheterodontei</taxon>
        <taxon>Myida</taxon>
        <taxon>Dreissenoidea</taxon>
        <taxon>Dreissenidae</taxon>
        <taxon>Dreissena</taxon>
    </lineage>
</organism>
<keyword evidence="1" id="KW-1133">Transmembrane helix</keyword>
<proteinExistence type="predicted"/>
<dbReference type="Proteomes" id="UP000828390">
    <property type="component" value="Unassembled WGS sequence"/>
</dbReference>